<name>A0ABR2JB37_9PEZI</name>
<keyword evidence="2" id="KW-1185">Reference proteome</keyword>
<organism evidence="1 2">
    <name type="scientific">Apiospora arundinis</name>
    <dbReference type="NCBI Taxonomy" id="335852"/>
    <lineage>
        <taxon>Eukaryota</taxon>
        <taxon>Fungi</taxon>
        <taxon>Dikarya</taxon>
        <taxon>Ascomycota</taxon>
        <taxon>Pezizomycotina</taxon>
        <taxon>Sordariomycetes</taxon>
        <taxon>Xylariomycetidae</taxon>
        <taxon>Amphisphaeriales</taxon>
        <taxon>Apiosporaceae</taxon>
        <taxon>Apiospora</taxon>
    </lineage>
</organism>
<evidence type="ECO:0000313" key="1">
    <source>
        <dbReference type="EMBL" id="KAK8874920.1"/>
    </source>
</evidence>
<reference evidence="1 2" key="1">
    <citation type="journal article" date="2024" name="IMA Fungus">
        <title>Apiospora arundinis, a panoply of carbohydrate-active enzymes and secondary metabolites.</title>
        <authorList>
            <person name="Sorensen T."/>
            <person name="Petersen C."/>
            <person name="Muurmann A.T."/>
            <person name="Christiansen J.V."/>
            <person name="Brundto M.L."/>
            <person name="Overgaard C.K."/>
            <person name="Boysen A.T."/>
            <person name="Wollenberg R.D."/>
            <person name="Larsen T.O."/>
            <person name="Sorensen J.L."/>
            <person name="Nielsen K.L."/>
            <person name="Sondergaard T.E."/>
        </authorList>
    </citation>
    <scope>NUCLEOTIDE SEQUENCE [LARGE SCALE GENOMIC DNA]</scope>
    <source>
        <strain evidence="1 2">AAU 773</strain>
    </source>
</reference>
<evidence type="ECO:0000313" key="2">
    <source>
        <dbReference type="Proteomes" id="UP001390339"/>
    </source>
</evidence>
<gene>
    <name evidence="1" type="ORF">PGQ11_005434</name>
</gene>
<dbReference type="Proteomes" id="UP001390339">
    <property type="component" value="Unassembled WGS sequence"/>
</dbReference>
<proteinExistence type="predicted"/>
<comment type="caution">
    <text evidence="1">The sequence shown here is derived from an EMBL/GenBank/DDBJ whole genome shotgun (WGS) entry which is preliminary data.</text>
</comment>
<accession>A0ABR2JB37</accession>
<protein>
    <submittedName>
        <fullName evidence="1">Uncharacterized protein</fullName>
    </submittedName>
</protein>
<dbReference type="EMBL" id="JAPCWZ010000003">
    <property type="protein sequence ID" value="KAK8874920.1"/>
    <property type="molecule type" value="Genomic_DNA"/>
</dbReference>
<sequence length="65" mass="7179">MEFALELERTIGYFLAKILGGQVLHDGGRALCLNDGIQMPVGWLASIAKWMVKRYGRPTVSVSLT</sequence>